<evidence type="ECO:0000256" key="2">
    <source>
        <dbReference type="ARBA" id="ARBA00008420"/>
    </source>
</evidence>
<evidence type="ECO:0000256" key="3">
    <source>
        <dbReference type="ARBA" id="ARBA00012054"/>
    </source>
</evidence>
<evidence type="ECO:0000256" key="6">
    <source>
        <dbReference type="ARBA" id="ARBA00022777"/>
    </source>
</evidence>
<comment type="similarity">
    <text evidence="2 9">Belongs to the gluconokinase GntK/GntV family.</text>
</comment>
<keyword evidence="11" id="KW-1185">Reference proteome</keyword>
<dbReference type="InterPro" id="IPR006001">
    <property type="entry name" value="Therm_gnt_kin"/>
</dbReference>
<dbReference type="PANTHER" id="PTHR43442">
    <property type="entry name" value="GLUCONOKINASE-RELATED"/>
    <property type="match status" value="1"/>
</dbReference>
<evidence type="ECO:0000256" key="5">
    <source>
        <dbReference type="ARBA" id="ARBA00022741"/>
    </source>
</evidence>
<dbReference type="Gene3D" id="3.40.50.300">
    <property type="entry name" value="P-loop containing nucleotide triphosphate hydrolases"/>
    <property type="match status" value="1"/>
</dbReference>
<evidence type="ECO:0000256" key="4">
    <source>
        <dbReference type="ARBA" id="ARBA00022679"/>
    </source>
</evidence>
<keyword evidence="7 9" id="KW-0067">ATP-binding</keyword>
<keyword evidence="6 9" id="KW-0418">Kinase</keyword>
<comment type="catalytic activity">
    <reaction evidence="8 9">
        <text>D-gluconate + ATP = 6-phospho-D-gluconate + ADP + H(+)</text>
        <dbReference type="Rhea" id="RHEA:19433"/>
        <dbReference type="ChEBI" id="CHEBI:15378"/>
        <dbReference type="ChEBI" id="CHEBI:18391"/>
        <dbReference type="ChEBI" id="CHEBI:30616"/>
        <dbReference type="ChEBI" id="CHEBI:58759"/>
        <dbReference type="ChEBI" id="CHEBI:456216"/>
        <dbReference type="EC" id="2.7.1.12"/>
    </reaction>
</comment>
<evidence type="ECO:0000256" key="8">
    <source>
        <dbReference type="ARBA" id="ARBA00048090"/>
    </source>
</evidence>
<dbReference type="CDD" id="cd02021">
    <property type="entry name" value="GntK"/>
    <property type="match status" value="1"/>
</dbReference>
<keyword evidence="4 9" id="KW-0808">Transferase</keyword>
<keyword evidence="5 9" id="KW-0547">Nucleotide-binding</keyword>
<dbReference type="EMBL" id="JBHSYM010000039">
    <property type="protein sequence ID" value="MFC7013833.1"/>
    <property type="molecule type" value="Genomic_DNA"/>
</dbReference>
<dbReference type="PANTHER" id="PTHR43442:SF3">
    <property type="entry name" value="GLUCONOKINASE-RELATED"/>
    <property type="match status" value="1"/>
</dbReference>
<evidence type="ECO:0000313" key="11">
    <source>
        <dbReference type="Proteomes" id="UP001596409"/>
    </source>
</evidence>
<sequence length="189" mass="20210">MTTAASPFPSTVPGTGDGPGHEVAVLVIMGVSGCGKSTVAGMLAGSLGWALEEGDDLHPPSNIAKMAAGQPLDDTDRLPWLQRVAGWIDHQLAQGRPGVITCSALKRNYRDLLRRPGVVFVHLTGSPEMLQRRLEARLDHFMPTALLHSQLHTLEPPDPDEAALTIQAAAKPALLVEEIMRRLPLAPAE</sequence>
<dbReference type="Pfam" id="PF13671">
    <property type="entry name" value="AAA_33"/>
    <property type="match status" value="1"/>
</dbReference>
<proteinExistence type="inferred from homology"/>
<organism evidence="10 11">
    <name type="scientific">Streptomyces viridiviolaceus</name>
    <dbReference type="NCBI Taxonomy" id="68282"/>
    <lineage>
        <taxon>Bacteria</taxon>
        <taxon>Bacillati</taxon>
        <taxon>Actinomycetota</taxon>
        <taxon>Actinomycetes</taxon>
        <taxon>Kitasatosporales</taxon>
        <taxon>Streptomycetaceae</taxon>
        <taxon>Streptomyces</taxon>
    </lineage>
</organism>
<gene>
    <name evidence="10" type="ORF">ACFQMH_19310</name>
</gene>
<dbReference type="RefSeq" id="WP_189880500.1">
    <property type="nucleotide sequence ID" value="NZ_BMWA01000043.1"/>
</dbReference>
<evidence type="ECO:0000256" key="1">
    <source>
        <dbReference type="ARBA" id="ARBA00004761"/>
    </source>
</evidence>
<evidence type="ECO:0000313" key="10">
    <source>
        <dbReference type="EMBL" id="MFC7013833.1"/>
    </source>
</evidence>
<accession>A0ABW2E467</accession>
<protein>
    <recommendedName>
        <fullName evidence="3 9">Gluconokinase</fullName>
        <ecNumber evidence="3 9">2.7.1.12</ecNumber>
    </recommendedName>
</protein>
<dbReference type="EC" id="2.7.1.12" evidence="3 9"/>
<evidence type="ECO:0000256" key="7">
    <source>
        <dbReference type="ARBA" id="ARBA00022840"/>
    </source>
</evidence>
<dbReference type="SUPFAM" id="SSF52540">
    <property type="entry name" value="P-loop containing nucleoside triphosphate hydrolases"/>
    <property type="match status" value="1"/>
</dbReference>
<evidence type="ECO:0000256" key="9">
    <source>
        <dbReference type="RuleBase" id="RU363066"/>
    </source>
</evidence>
<reference evidence="11" key="1">
    <citation type="journal article" date="2019" name="Int. J. Syst. Evol. Microbiol.">
        <title>The Global Catalogue of Microorganisms (GCM) 10K type strain sequencing project: providing services to taxonomists for standard genome sequencing and annotation.</title>
        <authorList>
            <consortium name="The Broad Institute Genomics Platform"/>
            <consortium name="The Broad Institute Genome Sequencing Center for Infectious Disease"/>
            <person name="Wu L."/>
            <person name="Ma J."/>
        </authorList>
    </citation>
    <scope>NUCLEOTIDE SEQUENCE [LARGE SCALE GENOMIC DNA]</scope>
    <source>
        <strain evidence="11">JCM 4855</strain>
    </source>
</reference>
<comment type="pathway">
    <text evidence="1">Carbohydrate acid metabolism.</text>
</comment>
<dbReference type="NCBIfam" id="TIGR01313">
    <property type="entry name" value="therm_gnt_kin"/>
    <property type="match status" value="1"/>
</dbReference>
<name>A0ABW2E467_9ACTN</name>
<dbReference type="InterPro" id="IPR027417">
    <property type="entry name" value="P-loop_NTPase"/>
</dbReference>
<dbReference type="Proteomes" id="UP001596409">
    <property type="component" value="Unassembled WGS sequence"/>
</dbReference>
<comment type="caution">
    <text evidence="10">The sequence shown here is derived from an EMBL/GenBank/DDBJ whole genome shotgun (WGS) entry which is preliminary data.</text>
</comment>